<comment type="caution">
    <text evidence="2">The sequence shown here is derived from an EMBL/GenBank/DDBJ whole genome shotgun (WGS) entry which is preliminary data.</text>
</comment>
<keyword evidence="3" id="KW-1185">Reference proteome</keyword>
<feature type="non-terminal residue" evidence="2">
    <location>
        <position position="322"/>
    </location>
</feature>
<feature type="non-terminal residue" evidence="2">
    <location>
        <position position="1"/>
    </location>
</feature>
<feature type="compositionally biased region" description="Basic and acidic residues" evidence="1">
    <location>
        <begin position="124"/>
        <end position="138"/>
    </location>
</feature>
<dbReference type="AlphaFoldDB" id="A0AAU9VQS6"/>
<dbReference type="Proteomes" id="UP001159428">
    <property type="component" value="Unassembled WGS sequence"/>
</dbReference>
<sequence length="322" mass="36517">GHSSLVRRPSSSLKEKLMVRIESHRDSMDILKKVLRINKTQGKTVREVIAFAEERDGELFLDTWRFIFVRLSLRKDFEKLVDADHWPLTNPIKTLEGPLQDQHTRKAYDNTHERSLQENSPYRNKPEEPLSNKLKETRLNNLKVSRLETQKTRSSSKNWPDWSLPPPSEDNLSQETWKETTMEMRDDEAGERDVSSDGQNLQEFWNGDSSLSSPAPLPSQLEQFAAPGTSVTEKEEGRSLTWQIDSDHAHVVHETMASHCQQASAPDNHSGSASQIDTIPSLYLDDSRTLSTRTRPVTPKGANKPVGSITVHQLHLNPVAGQ</sequence>
<name>A0AAU9VQS6_9CNID</name>
<feature type="region of interest" description="Disordered" evidence="1">
    <location>
        <begin position="284"/>
        <end position="308"/>
    </location>
</feature>
<proteinExistence type="predicted"/>
<evidence type="ECO:0000313" key="2">
    <source>
        <dbReference type="EMBL" id="CAH3036738.1"/>
    </source>
</evidence>
<dbReference type="EMBL" id="CALNXJ010000003">
    <property type="protein sequence ID" value="CAH3036738.1"/>
    <property type="molecule type" value="Genomic_DNA"/>
</dbReference>
<evidence type="ECO:0000313" key="3">
    <source>
        <dbReference type="Proteomes" id="UP001159428"/>
    </source>
</evidence>
<protein>
    <submittedName>
        <fullName evidence="2">Uncharacterized protein</fullName>
    </submittedName>
</protein>
<reference evidence="2 3" key="1">
    <citation type="submission" date="2022-05" db="EMBL/GenBank/DDBJ databases">
        <authorList>
            <consortium name="Genoscope - CEA"/>
            <person name="William W."/>
        </authorList>
    </citation>
    <scope>NUCLEOTIDE SEQUENCE [LARGE SCALE GENOMIC DNA]</scope>
</reference>
<accession>A0AAU9VQS6</accession>
<evidence type="ECO:0000256" key="1">
    <source>
        <dbReference type="SAM" id="MobiDB-lite"/>
    </source>
</evidence>
<feature type="region of interest" description="Disordered" evidence="1">
    <location>
        <begin position="109"/>
        <end position="217"/>
    </location>
</feature>
<organism evidence="2 3">
    <name type="scientific">Pocillopora meandrina</name>
    <dbReference type="NCBI Taxonomy" id="46732"/>
    <lineage>
        <taxon>Eukaryota</taxon>
        <taxon>Metazoa</taxon>
        <taxon>Cnidaria</taxon>
        <taxon>Anthozoa</taxon>
        <taxon>Hexacorallia</taxon>
        <taxon>Scleractinia</taxon>
        <taxon>Astrocoeniina</taxon>
        <taxon>Pocilloporidae</taxon>
        <taxon>Pocillopora</taxon>
    </lineage>
</organism>
<gene>
    <name evidence="2" type="ORF">PMEA_00017111</name>
</gene>